<organism evidence="5 6">
    <name type="scientific">Natronospira proteinivora</name>
    <dbReference type="NCBI Taxonomy" id="1807133"/>
    <lineage>
        <taxon>Bacteria</taxon>
        <taxon>Pseudomonadati</taxon>
        <taxon>Pseudomonadota</taxon>
        <taxon>Gammaproteobacteria</taxon>
        <taxon>Natronospirales</taxon>
        <taxon>Natronospiraceae</taxon>
        <taxon>Natronospira</taxon>
    </lineage>
</organism>
<evidence type="ECO:0000313" key="6">
    <source>
        <dbReference type="Proteomes" id="UP001523550"/>
    </source>
</evidence>
<reference evidence="5 6" key="1">
    <citation type="submission" date="2022-03" db="EMBL/GenBank/DDBJ databases">
        <title>Genomic Encyclopedia of Type Strains, Phase III (KMG-III): the genomes of soil and plant-associated and newly described type strains.</title>
        <authorList>
            <person name="Whitman W."/>
        </authorList>
    </citation>
    <scope>NUCLEOTIDE SEQUENCE [LARGE SCALE GENOMIC DNA]</scope>
    <source>
        <strain evidence="5 6">BSker1</strain>
    </source>
</reference>
<protein>
    <submittedName>
        <fullName evidence="5">Two-component system response regulator AlgR</fullName>
    </submittedName>
</protein>
<sequence length="247" mass="27908">MKVLIVDDEALARSRIRHLIEGMDGWEAVGEAGNGREALDMFAKTGADVVLLDIRMPGMDGLSAARQLAELDAPPAVIFTTAYDRFAMEAFEVQGVDYLLKPIRAERLHQALERAGKPSRAQLSALELKGNNQGGSRKGRAHIRARMGDQLHLIPIEEVLFFRAEHKYVVVRHVNGEVLVEEPLKQLEEEFSDRFQRIHRNALVSVAQVSRLEKIGRGRFRLHLRDCDDCLEVSRRMLPSVRERLGL</sequence>
<dbReference type="Pfam" id="PF00072">
    <property type="entry name" value="Response_reg"/>
    <property type="match status" value="1"/>
</dbReference>
<dbReference type="InterPro" id="IPR011006">
    <property type="entry name" value="CheY-like_superfamily"/>
</dbReference>
<dbReference type="InterPro" id="IPR007492">
    <property type="entry name" value="LytTR_DNA-bd_dom"/>
</dbReference>
<evidence type="ECO:0000313" key="5">
    <source>
        <dbReference type="EMBL" id="MCP1728130.1"/>
    </source>
</evidence>
<proteinExistence type="predicted"/>
<feature type="domain" description="Response regulatory" evidence="3">
    <location>
        <begin position="2"/>
        <end position="116"/>
    </location>
</feature>
<evidence type="ECO:0000259" key="4">
    <source>
        <dbReference type="PROSITE" id="PS50930"/>
    </source>
</evidence>
<dbReference type="Proteomes" id="UP001523550">
    <property type="component" value="Unassembled WGS sequence"/>
</dbReference>
<gene>
    <name evidence="5" type="ORF">J2T60_002130</name>
</gene>
<evidence type="ECO:0000259" key="3">
    <source>
        <dbReference type="PROSITE" id="PS50110"/>
    </source>
</evidence>
<keyword evidence="1" id="KW-0902">Two-component regulatory system</keyword>
<dbReference type="Gene3D" id="2.40.50.1020">
    <property type="entry name" value="LytTr DNA-binding domain"/>
    <property type="match status" value="1"/>
</dbReference>
<dbReference type="PANTHER" id="PTHR37299:SF1">
    <property type="entry name" value="STAGE 0 SPORULATION PROTEIN A HOMOLOG"/>
    <property type="match status" value="1"/>
</dbReference>
<dbReference type="Gene3D" id="3.40.50.2300">
    <property type="match status" value="1"/>
</dbReference>
<feature type="modified residue" description="4-aspartylphosphate" evidence="2">
    <location>
        <position position="53"/>
    </location>
</feature>
<feature type="domain" description="HTH LytTR-type" evidence="4">
    <location>
        <begin position="143"/>
        <end position="247"/>
    </location>
</feature>
<dbReference type="PROSITE" id="PS50930">
    <property type="entry name" value="HTH_LYTTR"/>
    <property type="match status" value="1"/>
</dbReference>
<dbReference type="Pfam" id="PF04397">
    <property type="entry name" value="LytTR"/>
    <property type="match status" value="1"/>
</dbReference>
<dbReference type="EMBL" id="JALJYF010000002">
    <property type="protein sequence ID" value="MCP1728130.1"/>
    <property type="molecule type" value="Genomic_DNA"/>
</dbReference>
<dbReference type="PROSITE" id="PS50110">
    <property type="entry name" value="RESPONSE_REGULATORY"/>
    <property type="match status" value="1"/>
</dbReference>
<accession>A0ABT1G9Z2</accession>
<evidence type="ECO:0000256" key="1">
    <source>
        <dbReference type="ARBA" id="ARBA00023012"/>
    </source>
</evidence>
<keyword evidence="6" id="KW-1185">Reference proteome</keyword>
<comment type="caution">
    <text evidence="5">The sequence shown here is derived from an EMBL/GenBank/DDBJ whole genome shotgun (WGS) entry which is preliminary data.</text>
</comment>
<dbReference type="SMART" id="SM00448">
    <property type="entry name" value="REC"/>
    <property type="match status" value="1"/>
</dbReference>
<dbReference type="RefSeq" id="WP_253449684.1">
    <property type="nucleotide sequence ID" value="NZ_JALJYF010000002.1"/>
</dbReference>
<keyword evidence="2" id="KW-0597">Phosphoprotein</keyword>
<dbReference type="InterPro" id="IPR001789">
    <property type="entry name" value="Sig_transdc_resp-reg_receiver"/>
</dbReference>
<dbReference type="InterPro" id="IPR046947">
    <property type="entry name" value="LytR-like"/>
</dbReference>
<name>A0ABT1G9Z2_9GAMM</name>
<dbReference type="PANTHER" id="PTHR37299">
    <property type="entry name" value="TRANSCRIPTIONAL REGULATOR-RELATED"/>
    <property type="match status" value="1"/>
</dbReference>
<dbReference type="SMART" id="SM00850">
    <property type="entry name" value="LytTR"/>
    <property type="match status" value="1"/>
</dbReference>
<evidence type="ECO:0000256" key="2">
    <source>
        <dbReference type="PROSITE-ProRule" id="PRU00169"/>
    </source>
</evidence>
<dbReference type="SUPFAM" id="SSF52172">
    <property type="entry name" value="CheY-like"/>
    <property type="match status" value="1"/>
</dbReference>